<evidence type="ECO:0000256" key="7">
    <source>
        <dbReference type="SAM" id="MobiDB-lite"/>
    </source>
</evidence>
<organism evidence="9 10">
    <name type="scientific">Psylliodes chrysocephalus</name>
    <dbReference type="NCBI Taxonomy" id="3402493"/>
    <lineage>
        <taxon>Eukaryota</taxon>
        <taxon>Metazoa</taxon>
        <taxon>Ecdysozoa</taxon>
        <taxon>Arthropoda</taxon>
        <taxon>Hexapoda</taxon>
        <taxon>Insecta</taxon>
        <taxon>Pterygota</taxon>
        <taxon>Neoptera</taxon>
        <taxon>Endopterygota</taxon>
        <taxon>Coleoptera</taxon>
        <taxon>Polyphaga</taxon>
        <taxon>Cucujiformia</taxon>
        <taxon>Chrysomeloidea</taxon>
        <taxon>Chrysomelidae</taxon>
        <taxon>Galerucinae</taxon>
        <taxon>Alticini</taxon>
        <taxon>Psylliodes</taxon>
    </lineage>
</organism>
<dbReference type="OrthoDB" id="6247875at2759"/>
<dbReference type="EMBL" id="OV651821">
    <property type="protein sequence ID" value="CAH1115822.1"/>
    <property type="molecule type" value="Genomic_DNA"/>
</dbReference>
<dbReference type="PROSITE" id="PS50118">
    <property type="entry name" value="HMG_BOX_2"/>
    <property type="match status" value="1"/>
</dbReference>
<dbReference type="InterPro" id="IPR050917">
    <property type="entry name" value="SOX_TF"/>
</dbReference>
<keyword evidence="3 6" id="KW-0238">DNA-binding</keyword>
<dbReference type="Proteomes" id="UP001153636">
    <property type="component" value="Chromosome 9"/>
</dbReference>
<dbReference type="SMART" id="SM00398">
    <property type="entry name" value="HMG"/>
    <property type="match status" value="1"/>
</dbReference>
<keyword evidence="5 6" id="KW-0539">Nucleus</keyword>
<name>A0A9P0GLQ1_9CUCU</name>
<dbReference type="GO" id="GO:0005634">
    <property type="term" value="C:nucleus"/>
    <property type="evidence" value="ECO:0007669"/>
    <property type="project" value="UniProtKB-SubCell"/>
</dbReference>
<protein>
    <recommendedName>
        <fullName evidence="8">HMG box domain-containing protein</fullName>
    </recommendedName>
</protein>
<dbReference type="GO" id="GO:0000981">
    <property type="term" value="F:DNA-binding transcription factor activity, RNA polymerase II-specific"/>
    <property type="evidence" value="ECO:0007669"/>
    <property type="project" value="TreeGrafter"/>
</dbReference>
<proteinExistence type="predicted"/>
<dbReference type="Pfam" id="PF00505">
    <property type="entry name" value="HMG_box"/>
    <property type="match status" value="1"/>
</dbReference>
<feature type="compositionally biased region" description="Low complexity" evidence="7">
    <location>
        <begin position="189"/>
        <end position="216"/>
    </location>
</feature>
<feature type="DNA-binding region" description="HMG box" evidence="6">
    <location>
        <begin position="85"/>
        <end position="153"/>
    </location>
</feature>
<evidence type="ECO:0000256" key="4">
    <source>
        <dbReference type="ARBA" id="ARBA00023163"/>
    </source>
</evidence>
<dbReference type="FunFam" id="1.10.30.10:FF:000004">
    <property type="entry name" value="Transcription factor SOX-10"/>
    <property type="match status" value="1"/>
</dbReference>
<evidence type="ECO:0000256" key="1">
    <source>
        <dbReference type="ARBA" id="ARBA00004123"/>
    </source>
</evidence>
<gene>
    <name evidence="9" type="ORF">PSYICH_LOCUS15139</name>
</gene>
<keyword evidence="4" id="KW-0804">Transcription</keyword>
<dbReference type="AlphaFoldDB" id="A0A9P0GLQ1"/>
<evidence type="ECO:0000256" key="3">
    <source>
        <dbReference type="ARBA" id="ARBA00023125"/>
    </source>
</evidence>
<dbReference type="InterPro" id="IPR009071">
    <property type="entry name" value="HMG_box_dom"/>
</dbReference>
<evidence type="ECO:0000256" key="5">
    <source>
        <dbReference type="ARBA" id="ARBA00023242"/>
    </source>
</evidence>
<feature type="domain" description="HMG box" evidence="8">
    <location>
        <begin position="85"/>
        <end position="153"/>
    </location>
</feature>
<accession>A0A9P0GLQ1</accession>
<dbReference type="Gene3D" id="1.10.30.10">
    <property type="entry name" value="High mobility group box domain"/>
    <property type="match status" value="1"/>
</dbReference>
<dbReference type="GO" id="GO:0000978">
    <property type="term" value="F:RNA polymerase II cis-regulatory region sequence-specific DNA binding"/>
    <property type="evidence" value="ECO:0007669"/>
    <property type="project" value="TreeGrafter"/>
</dbReference>
<keyword evidence="10" id="KW-1185">Reference proteome</keyword>
<reference evidence="9" key="1">
    <citation type="submission" date="2022-01" db="EMBL/GenBank/DDBJ databases">
        <authorList>
            <person name="King R."/>
        </authorList>
    </citation>
    <scope>NUCLEOTIDE SEQUENCE</scope>
</reference>
<comment type="subcellular location">
    <subcellularLocation>
        <location evidence="1">Nucleus</location>
    </subcellularLocation>
</comment>
<evidence type="ECO:0000259" key="8">
    <source>
        <dbReference type="PROSITE" id="PS50118"/>
    </source>
</evidence>
<dbReference type="SUPFAM" id="SSF47095">
    <property type="entry name" value="HMG-box"/>
    <property type="match status" value="1"/>
</dbReference>
<evidence type="ECO:0000256" key="2">
    <source>
        <dbReference type="ARBA" id="ARBA00023015"/>
    </source>
</evidence>
<feature type="region of interest" description="Disordered" evidence="7">
    <location>
        <begin position="147"/>
        <end position="216"/>
    </location>
</feature>
<evidence type="ECO:0000313" key="9">
    <source>
        <dbReference type="EMBL" id="CAH1115822.1"/>
    </source>
</evidence>
<evidence type="ECO:0000256" key="6">
    <source>
        <dbReference type="PROSITE-ProRule" id="PRU00267"/>
    </source>
</evidence>
<sequence length="364" mass="41023">MMSSSISSRSASVSIATSTVGSVATPATVASPTQVLQSVVSSTECTQELDKSEINDAVTKVLQGYDWTLVPIASKAATDKRKLHVKRPMNAFMVWAQAARRKLADQYPQLHNAELSKTLGKLWRVLSDNDKKPFIEEAERLRVIHKREHPDYKYQPRRRKQNKNTTDSVHQIPHPPSHSYTRTMKQEESPCSPRSHSSTSPSTCSSQPNSPNIPSQLLKSCEQHNFEIDSYHRIPEIDSSYMPDECLDSSDFDQYLPYENYQDDTNNNNKSKRLCTEATPSSNTFSRYHELQPSSVVKSERYLQTNSSGVYAYSSAPSSYYSNNSQYLPSYQYLPQRPVFGGSSNVGTYTTMEGNGEAWGHYTV</sequence>
<dbReference type="PANTHER" id="PTHR45803:SF5">
    <property type="entry name" value="SOX100B"/>
    <property type="match status" value="1"/>
</dbReference>
<dbReference type="InterPro" id="IPR036910">
    <property type="entry name" value="HMG_box_dom_sf"/>
</dbReference>
<evidence type="ECO:0000313" key="10">
    <source>
        <dbReference type="Proteomes" id="UP001153636"/>
    </source>
</evidence>
<dbReference type="PANTHER" id="PTHR45803">
    <property type="entry name" value="SOX100B"/>
    <property type="match status" value="1"/>
</dbReference>
<dbReference type="Pfam" id="PF12444">
    <property type="entry name" value="Sox_N"/>
    <property type="match status" value="1"/>
</dbReference>
<dbReference type="CDD" id="cd22031">
    <property type="entry name" value="HMG-box_SoxE"/>
    <property type="match status" value="1"/>
</dbReference>
<dbReference type="InterPro" id="IPR022151">
    <property type="entry name" value="Sox_N"/>
</dbReference>
<keyword evidence="2" id="KW-0805">Transcription regulation</keyword>